<dbReference type="OrthoDB" id="5471470at2"/>
<dbReference type="KEGG" id="ddn:DND132_1785"/>
<evidence type="ECO:0000256" key="1">
    <source>
        <dbReference type="SAM" id="Phobius"/>
    </source>
</evidence>
<evidence type="ECO:0000313" key="3">
    <source>
        <dbReference type="Proteomes" id="UP000007845"/>
    </source>
</evidence>
<dbReference type="AlphaFoldDB" id="F0JFZ5"/>
<dbReference type="SMR" id="F0JFZ5"/>
<keyword evidence="1" id="KW-0472">Membrane</keyword>
<dbReference type="HOGENOM" id="CLU_135507_0_0_7"/>
<dbReference type="RefSeq" id="WP_014322418.1">
    <property type="nucleotide sequence ID" value="NC_016803.1"/>
</dbReference>
<protein>
    <submittedName>
        <fullName evidence="2">Uncharacterized protein</fullName>
    </submittedName>
</protein>
<dbReference type="STRING" id="641491.DND132_1785"/>
<dbReference type="eggNOG" id="ENOG50347ZV">
    <property type="taxonomic scope" value="Bacteria"/>
</dbReference>
<keyword evidence="1" id="KW-1133">Transmembrane helix</keyword>
<name>F0JFZ5_9BACT</name>
<proteinExistence type="predicted"/>
<dbReference type="Proteomes" id="UP000007845">
    <property type="component" value="Chromosome"/>
</dbReference>
<organism evidence="2 3">
    <name type="scientific">Pseudodesulfovibrio mercurii</name>
    <dbReference type="NCBI Taxonomy" id="641491"/>
    <lineage>
        <taxon>Bacteria</taxon>
        <taxon>Pseudomonadati</taxon>
        <taxon>Thermodesulfobacteriota</taxon>
        <taxon>Desulfovibrionia</taxon>
        <taxon>Desulfovibrionales</taxon>
        <taxon>Desulfovibrionaceae</taxon>
    </lineage>
</organism>
<keyword evidence="3" id="KW-1185">Reference proteome</keyword>
<reference evidence="2 3" key="1">
    <citation type="journal article" date="2011" name="J. Bacteriol.">
        <title>Genome sequence of the mercury-methylating strain Desulfovibrio desulfuricans ND132.</title>
        <authorList>
            <person name="Brown S.D."/>
            <person name="Gilmour C.C."/>
            <person name="Kucken A.M."/>
            <person name="Wall J.D."/>
            <person name="Elias D.A."/>
            <person name="Brandt C.C."/>
            <person name="Podar M."/>
            <person name="Chertkov O."/>
            <person name="Held B."/>
            <person name="Bruce D.C."/>
            <person name="Detter J.C."/>
            <person name="Tapia R."/>
            <person name="Han C.S."/>
            <person name="Goodwin L.A."/>
            <person name="Cheng J.F."/>
            <person name="Pitluck S."/>
            <person name="Woyke T."/>
            <person name="Mikhailova N."/>
            <person name="Ivanova N.N."/>
            <person name="Han J."/>
            <person name="Lucas S."/>
            <person name="Lapidus A.L."/>
            <person name="Land M.L."/>
            <person name="Hauser L.J."/>
            <person name="Palumbo A.V."/>
        </authorList>
    </citation>
    <scope>NUCLEOTIDE SEQUENCE [LARGE SCALE GENOMIC DNA]</scope>
    <source>
        <strain evidence="2 3">ND132</strain>
    </source>
</reference>
<sequence length="171" mass="19620">MRRITIPRVHGSTHREKLIRSLALILVFAAVIWAFMKNNEHVVEVLNQQSAVYDETKTLTRDQKKMIVSFTQTLREKWGMDCKIQIYGGDFVVPELNDKTMYMGLAPAINAAELRFPPLMRTALGPEFIDSLKTTFLLPSFDDGEWPLAIQEVLVEILKKLDSLNKENARE</sequence>
<evidence type="ECO:0000313" key="2">
    <source>
        <dbReference type="EMBL" id="EGB14991.1"/>
    </source>
</evidence>
<keyword evidence="1" id="KW-0812">Transmembrane</keyword>
<gene>
    <name evidence="2" type="ORF">DND132_1785</name>
</gene>
<feature type="transmembrane region" description="Helical" evidence="1">
    <location>
        <begin position="18"/>
        <end position="36"/>
    </location>
</feature>
<accession>F0JFZ5</accession>
<dbReference type="EMBL" id="CP003220">
    <property type="protein sequence ID" value="EGB14991.1"/>
    <property type="molecule type" value="Genomic_DNA"/>
</dbReference>